<feature type="transmembrane region" description="Helical" evidence="1">
    <location>
        <begin position="125"/>
        <end position="144"/>
    </location>
</feature>
<dbReference type="PANTHER" id="PTHR23526:SF2">
    <property type="entry name" value="MAJOR FACILITATOR SUPERFAMILY (MFS) PROFILE DOMAIN-CONTAINING PROTEIN"/>
    <property type="match status" value="1"/>
</dbReference>
<keyword evidence="1" id="KW-1133">Transmembrane helix</keyword>
<evidence type="ECO:0000313" key="2">
    <source>
        <dbReference type="EMBL" id="MCC2617599.1"/>
    </source>
</evidence>
<feature type="transmembrane region" description="Helical" evidence="1">
    <location>
        <begin position="190"/>
        <end position="211"/>
    </location>
</feature>
<feature type="transmembrane region" description="Helical" evidence="1">
    <location>
        <begin position="300"/>
        <end position="320"/>
    </location>
</feature>
<comment type="caution">
    <text evidence="2">The sequence shown here is derived from an EMBL/GenBank/DDBJ whole genome shotgun (WGS) entry which is preliminary data.</text>
</comment>
<dbReference type="InterPro" id="IPR036259">
    <property type="entry name" value="MFS_trans_sf"/>
</dbReference>
<accession>A0ABS8GAZ9</accession>
<dbReference type="RefSeq" id="WP_229161878.1">
    <property type="nucleotide sequence ID" value="NZ_JAJEWP010000005.1"/>
</dbReference>
<organism evidence="2 3">
    <name type="scientific">Fluctibacter halophilus</name>
    <dbReference type="NCBI Taxonomy" id="226011"/>
    <lineage>
        <taxon>Bacteria</taxon>
        <taxon>Pseudomonadati</taxon>
        <taxon>Pseudomonadota</taxon>
        <taxon>Gammaproteobacteria</taxon>
        <taxon>Alteromonadales</taxon>
        <taxon>Alteromonadaceae</taxon>
        <taxon>Fluctibacter</taxon>
    </lineage>
</organism>
<feature type="transmembrane region" description="Helical" evidence="1">
    <location>
        <begin position="99"/>
        <end position="119"/>
    </location>
</feature>
<keyword evidence="3" id="KW-1185">Reference proteome</keyword>
<keyword evidence="1" id="KW-0812">Transmembrane</keyword>
<feature type="transmembrane region" description="Helical" evidence="1">
    <location>
        <begin position="245"/>
        <end position="262"/>
    </location>
</feature>
<feature type="transmembrane region" description="Helical" evidence="1">
    <location>
        <begin position="364"/>
        <end position="386"/>
    </location>
</feature>
<feature type="transmembrane region" description="Helical" evidence="1">
    <location>
        <begin position="164"/>
        <end position="184"/>
    </location>
</feature>
<keyword evidence="1" id="KW-0472">Membrane</keyword>
<dbReference type="InterPro" id="IPR052528">
    <property type="entry name" value="Sugar_transport-like"/>
</dbReference>
<dbReference type="EMBL" id="JAJEWP010000005">
    <property type="protein sequence ID" value="MCC2617599.1"/>
    <property type="molecule type" value="Genomic_DNA"/>
</dbReference>
<gene>
    <name evidence="2" type="ORF">LJ739_15200</name>
</gene>
<name>A0ABS8GAZ9_9ALTE</name>
<reference evidence="2 3" key="1">
    <citation type="submission" date="2021-10" db="EMBL/GenBank/DDBJ databases">
        <title>Draft genome of Aestuariibacter halophilus JC2043.</title>
        <authorList>
            <person name="Emsley S.A."/>
            <person name="Pfannmuller K.M."/>
            <person name="Ushijima B."/>
            <person name="Saw J.H."/>
            <person name="Videau P."/>
        </authorList>
    </citation>
    <scope>NUCLEOTIDE SEQUENCE [LARGE SCALE GENOMIC DNA]</scope>
    <source>
        <strain evidence="2 3">JC2043</strain>
    </source>
</reference>
<feature type="transmembrane region" description="Helical" evidence="1">
    <location>
        <begin position="326"/>
        <end position="344"/>
    </location>
</feature>
<dbReference type="Proteomes" id="UP001520878">
    <property type="component" value="Unassembled WGS sequence"/>
</dbReference>
<feature type="transmembrane region" description="Helical" evidence="1">
    <location>
        <begin position="274"/>
        <end position="293"/>
    </location>
</feature>
<evidence type="ECO:0000256" key="1">
    <source>
        <dbReference type="SAM" id="Phobius"/>
    </source>
</evidence>
<dbReference type="SUPFAM" id="SSF103473">
    <property type="entry name" value="MFS general substrate transporter"/>
    <property type="match status" value="1"/>
</dbReference>
<feature type="transmembrane region" description="Helical" evidence="1">
    <location>
        <begin position="392"/>
        <end position="412"/>
    </location>
</feature>
<protein>
    <submittedName>
        <fullName evidence="2">MFS transporter permease</fullName>
    </submittedName>
</protein>
<proteinExistence type="predicted"/>
<evidence type="ECO:0000313" key="3">
    <source>
        <dbReference type="Proteomes" id="UP001520878"/>
    </source>
</evidence>
<dbReference type="Gene3D" id="1.20.1250.20">
    <property type="entry name" value="MFS general substrate transporter like domains"/>
    <property type="match status" value="1"/>
</dbReference>
<dbReference type="PANTHER" id="PTHR23526">
    <property type="entry name" value="INTEGRAL MEMBRANE TRANSPORT PROTEIN-RELATED"/>
    <property type="match status" value="1"/>
</dbReference>
<sequence>MQIRAIDALSISIVGDTNMSEQSGPSASQPFVRLVTMSTLTKLADVLISAKTTLPWLLGHLGAPAWMTALLVPIRESGALIPQYIIKQRTADCRERVRLWQTGILIEGMAVLSMALIAMTLTGPMAGAAILVALGVLSVARALCSLTSKDMQGVLVEKGRRGRLVGMASSLSGILSLLGAGLLLFGEQVIAQGVITALLFVAAMGYLAALLPSWGLSAELKDSQGEGTASLWHSIQSHPSLRHLIINRCLLMHGALIAPYFVMQAQGQSGSLSLAYFIIASACATFLSSYVWGQLSDRSAVLTLRIAGIACAAVALVFYLDVAGSGVWVSVLLFFLLSLSYAGVRTGRKTYLLDIAEGTKRTEFVATANTCVGYVLLALGGLYALLHSVLGQHLTALMAGLMLLGVVHSRWLQREK</sequence>